<evidence type="ECO:0000256" key="1">
    <source>
        <dbReference type="SAM" id="MobiDB-lite"/>
    </source>
</evidence>
<organism evidence="2 3">
    <name type="scientific">Lactarius akahatsu</name>
    <dbReference type="NCBI Taxonomy" id="416441"/>
    <lineage>
        <taxon>Eukaryota</taxon>
        <taxon>Fungi</taxon>
        <taxon>Dikarya</taxon>
        <taxon>Basidiomycota</taxon>
        <taxon>Agaricomycotina</taxon>
        <taxon>Agaricomycetes</taxon>
        <taxon>Russulales</taxon>
        <taxon>Russulaceae</taxon>
        <taxon>Lactarius</taxon>
    </lineage>
</organism>
<proteinExistence type="predicted"/>
<gene>
    <name evidence="2" type="ORF">EDB92DRAFT_1535351</name>
</gene>
<evidence type="ECO:0000313" key="2">
    <source>
        <dbReference type="EMBL" id="KAH8996848.1"/>
    </source>
</evidence>
<evidence type="ECO:0000313" key="3">
    <source>
        <dbReference type="Proteomes" id="UP001201163"/>
    </source>
</evidence>
<protein>
    <submittedName>
        <fullName evidence="2">Uncharacterized protein</fullName>
    </submittedName>
</protein>
<sequence length="351" mass="38473">MSLAAPDSLLVPPAVNVRRRLHRRSSCSSIPRSVSACSSVWAFDLSSEDLRVPADPGEVETYMAPLFRGLEGLREAHDETAKPVSATHPDGFDPRAKSPHCDDSCSENLSNYHFDIAGQDHDSSEQPNPSEINPSLERSPAPSQPVPPVVPKPQSDRPVRRQPLPAQTLPLPSFPRPLVLVEAVRQDPPITGTRPLKIDRSKKRQELGGGGSQRTPRTDAPYVRPPARSIHRAATQVNLREAYRRASPHSADRVSQTRLIPIARPPPLGPLPEIPDSSVNKVVPVTTLFPTGLIPLQHAQDKFRHAHCLDRLPPPTLNQSDIANPPTPSSGNRSPRTLGWSFGRAFRKQKA</sequence>
<feature type="compositionally biased region" description="Pro residues" evidence="1">
    <location>
        <begin position="142"/>
        <end position="151"/>
    </location>
</feature>
<dbReference type="AlphaFoldDB" id="A0AAD4QDK8"/>
<comment type="caution">
    <text evidence="2">The sequence shown here is derived from an EMBL/GenBank/DDBJ whole genome shotgun (WGS) entry which is preliminary data.</text>
</comment>
<feature type="region of interest" description="Disordered" evidence="1">
    <location>
        <begin position="117"/>
        <end position="173"/>
    </location>
</feature>
<feature type="region of interest" description="Disordered" evidence="1">
    <location>
        <begin position="78"/>
        <end position="104"/>
    </location>
</feature>
<accession>A0AAD4QDK8</accession>
<keyword evidence="3" id="KW-1185">Reference proteome</keyword>
<dbReference type="EMBL" id="JAKELL010000008">
    <property type="protein sequence ID" value="KAH8996848.1"/>
    <property type="molecule type" value="Genomic_DNA"/>
</dbReference>
<feature type="compositionally biased region" description="Basic and acidic residues" evidence="1">
    <location>
        <begin position="90"/>
        <end position="103"/>
    </location>
</feature>
<feature type="region of interest" description="Disordered" evidence="1">
    <location>
        <begin position="185"/>
        <end position="224"/>
    </location>
</feature>
<reference evidence="2" key="1">
    <citation type="submission" date="2022-01" db="EMBL/GenBank/DDBJ databases">
        <title>Comparative genomics reveals a dynamic genome evolution in the ectomycorrhizal milk-cap (Lactarius) mushrooms.</title>
        <authorList>
            <consortium name="DOE Joint Genome Institute"/>
            <person name="Lebreton A."/>
            <person name="Tang N."/>
            <person name="Kuo A."/>
            <person name="LaButti K."/>
            <person name="Drula E."/>
            <person name="Barry K."/>
            <person name="Clum A."/>
            <person name="Lipzen A."/>
            <person name="Mousain D."/>
            <person name="Ng V."/>
            <person name="Wang R."/>
            <person name="Wang X."/>
            <person name="Dai Y."/>
            <person name="Henrissat B."/>
            <person name="Grigoriev I.V."/>
            <person name="Guerin-Laguette A."/>
            <person name="Yu F."/>
            <person name="Martin F.M."/>
        </authorList>
    </citation>
    <scope>NUCLEOTIDE SEQUENCE</scope>
    <source>
        <strain evidence="2">QP</strain>
    </source>
</reference>
<dbReference type="Proteomes" id="UP001201163">
    <property type="component" value="Unassembled WGS sequence"/>
</dbReference>
<feature type="region of interest" description="Disordered" evidence="1">
    <location>
        <begin position="309"/>
        <end position="351"/>
    </location>
</feature>
<name>A0AAD4QDK8_9AGAM</name>